<evidence type="ECO:0000256" key="6">
    <source>
        <dbReference type="SAM" id="Phobius"/>
    </source>
</evidence>
<evidence type="ECO:0000256" key="1">
    <source>
        <dbReference type="ARBA" id="ARBA00004141"/>
    </source>
</evidence>
<comment type="subcellular location">
    <subcellularLocation>
        <location evidence="1">Membrane</location>
        <topology evidence="1">Multi-pass membrane protein</topology>
    </subcellularLocation>
</comment>
<feature type="transmembrane region" description="Helical" evidence="6">
    <location>
        <begin position="117"/>
        <end position="138"/>
    </location>
</feature>
<dbReference type="PROSITE" id="PS50850">
    <property type="entry name" value="MFS"/>
    <property type="match status" value="1"/>
</dbReference>
<evidence type="ECO:0000256" key="5">
    <source>
        <dbReference type="ARBA" id="ARBA00023136"/>
    </source>
</evidence>
<keyword evidence="3 6" id="KW-0812">Transmembrane</keyword>
<feature type="transmembrane region" description="Helical" evidence="6">
    <location>
        <begin position="293"/>
        <end position="312"/>
    </location>
</feature>
<evidence type="ECO:0000313" key="8">
    <source>
        <dbReference type="EMBL" id="MBX67808.1"/>
    </source>
</evidence>
<name>A0A2P2QLF7_RHIMU</name>
<dbReference type="InterPro" id="IPR020846">
    <property type="entry name" value="MFS_dom"/>
</dbReference>
<feature type="transmembrane region" description="Helical" evidence="6">
    <location>
        <begin position="93"/>
        <end position="111"/>
    </location>
</feature>
<feature type="transmembrane region" description="Helical" evidence="6">
    <location>
        <begin position="150"/>
        <end position="171"/>
    </location>
</feature>
<dbReference type="Gene3D" id="1.20.1250.20">
    <property type="entry name" value="MFS general substrate transporter like domains"/>
    <property type="match status" value="1"/>
</dbReference>
<feature type="transmembrane region" description="Helical" evidence="6">
    <location>
        <begin position="177"/>
        <end position="198"/>
    </location>
</feature>
<evidence type="ECO:0000259" key="7">
    <source>
        <dbReference type="PROSITE" id="PS50850"/>
    </source>
</evidence>
<dbReference type="InterPro" id="IPR005828">
    <property type="entry name" value="MFS_sugar_transport-like"/>
</dbReference>
<dbReference type="SUPFAM" id="SSF103473">
    <property type="entry name" value="MFS general substrate transporter"/>
    <property type="match status" value="1"/>
</dbReference>
<dbReference type="InterPro" id="IPR036259">
    <property type="entry name" value="MFS_trans_sf"/>
</dbReference>
<accession>A0A2P2QLF7</accession>
<dbReference type="PANTHER" id="PTHR23511:SF5">
    <property type="entry name" value="MAJOR FACILITATOR-TYPE TRANSPORTER HXNZ-RELATED"/>
    <property type="match status" value="1"/>
</dbReference>
<evidence type="ECO:0000256" key="4">
    <source>
        <dbReference type="ARBA" id="ARBA00022989"/>
    </source>
</evidence>
<dbReference type="Pfam" id="PF00083">
    <property type="entry name" value="Sugar_tr"/>
    <property type="match status" value="1"/>
</dbReference>
<proteinExistence type="predicted"/>
<organism evidence="8">
    <name type="scientific">Rhizophora mucronata</name>
    <name type="common">Asiatic mangrove</name>
    <dbReference type="NCBI Taxonomy" id="61149"/>
    <lineage>
        <taxon>Eukaryota</taxon>
        <taxon>Viridiplantae</taxon>
        <taxon>Streptophyta</taxon>
        <taxon>Embryophyta</taxon>
        <taxon>Tracheophyta</taxon>
        <taxon>Spermatophyta</taxon>
        <taxon>Magnoliopsida</taxon>
        <taxon>eudicotyledons</taxon>
        <taxon>Gunneridae</taxon>
        <taxon>Pentapetalae</taxon>
        <taxon>rosids</taxon>
        <taxon>fabids</taxon>
        <taxon>Malpighiales</taxon>
        <taxon>Rhizophoraceae</taxon>
        <taxon>Rhizophora</taxon>
    </lineage>
</organism>
<keyword evidence="5 6" id="KW-0472">Membrane</keyword>
<dbReference type="AlphaFoldDB" id="A0A2P2QLF7"/>
<keyword evidence="2" id="KW-0813">Transport</keyword>
<protein>
    <submittedName>
        <fullName evidence="8">Uncharacterized protein MANES_14G000300</fullName>
    </submittedName>
</protein>
<feature type="transmembrane region" description="Helical" evidence="6">
    <location>
        <begin position="63"/>
        <end position="81"/>
    </location>
</feature>
<dbReference type="PANTHER" id="PTHR23511">
    <property type="entry name" value="SYNAPTIC VESICLE GLYCOPROTEIN 2"/>
    <property type="match status" value="1"/>
</dbReference>
<evidence type="ECO:0000256" key="2">
    <source>
        <dbReference type="ARBA" id="ARBA00022448"/>
    </source>
</evidence>
<feature type="domain" description="Major facilitator superfamily (MFS) profile" evidence="7">
    <location>
        <begin position="26"/>
        <end position="350"/>
    </location>
</feature>
<sequence>MGDGSSCYSVDEALVATGFGKFQYLVLLYAGMGWISEAMEMMLLSFVGPAVTSEWHLTPHQESILTSVVFAGMLVGAYSWGTVSDLFGRRKGFLVTAIITSSAGLLSAAAPSYTVLLIARGFVGLGLGGGPVLLSWFLEYVPAQNRGTWMVIFSAFWTIGTIFEAALAWIVMPRLGWRWLLGLSALPSFLLLMFYSITPESPRYLCLKGRKNDAHRILEKVAELNGKKLPVGILVSDHELGMQRKSISSEGAHLLSPAEDENINPPSKWKDSEMGPFNSLSILLSPKLVRSSLLIWLVFFGNAFSYYGLVLLTTELNNGNNNCHHTEVQLQKFEGINYKDVLITSFAGKI</sequence>
<evidence type="ECO:0000256" key="3">
    <source>
        <dbReference type="ARBA" id="ARBA00022692"/>
    </source>
</evidence>
<reference evidence="8" key="1">
    <citation type="submission" date="2018-02" db="EMBL/GenBank/DDBJ databases">
        <title>Rhizophora mucronata_Transcriptome.</title>
        <authorList>
            <person name="Meera S.P."/>
            <person name="Sreeshan A."/>
            <person name="Augustine A."/>
        </authorList>
    </citation>
    <scope>NUCLEOTIDE SEQUENCE</scope>
    <source>
        <tissue evidence="8">Leaf</tissue>
    </source>
</reference>
<keyword evidence="4 6" id="KW-1133">Transmembrane helix</keyword>
<dbReference type="GO" id="GO:0016020">
    <property type="term" value="C:membrane"/>
    <property type="evidence" value="ECO:0007669"/>
    <property type="project" value="UniProtKB-SubCell"/>
</dbReference>
<dbReference type="EMBL" id="GGEC01087324">
    <property type="protein sequence ID" value="MBX67808.1"/>
    <property type="molecule type" value="Transcribed_RNA"/>
</dbReference>
<dbReference type="GO" id="GO:0022857">
    <property type="term" value="F:transmembrane transporter activity"/>
    <property type="evidence" value="ECO:0007669"/>
    <property type="project" value="InterPro"/>
</dbReference>